<keyword evidence="7 9" id="KW-0129">CBS domain</keyword>
<name>A0A7W8VDK8_9ACTN</name>
<dbReference type="GO" id="GO:0050660">
    <property type="term" value="F:flavin adenine dinucleotide binding"/>
    <property type="evidence" value="ECO:0007669"/>
    <property type="project" value="InterPro"/>
</dbReference>
<dbReference type="CDD" id="cd04590">
    <property type="entry name" value="CBS_pair_CorC_HlyC_assoc"/>
    <property type="match status" value="1"/>
</dbReference>
<feature type="domain" description="CBS" evidence="12">
    <location>
        <begin position="223"/>
        <end position="282"/>
    </location>
</feature>
<evidence type="ECO:0000256" key="7">
    <source>
        <dbReference type="ARBA" id="ARBA00023122"/>
    </source>
</evidence>
<dbReference type="InterPro" id="IPR002550">
    <property type="entry name" value="CNNM"/>
</dbReference>
<gene>
    <name evidence="14" type="ORF">HDA36_002229</name>
</gene>
<keyword evidence="3" id="KW-1003">Cell membrane</keyword>
<evidence type="ECO:0000313" key="14">
    <source>
        <dbReference type="EMBL" id="MBB5432145.1"/>
    </source>
</evidence>
<evidence type="ECO:0000256" key="5">
    <source>
        <dbReference type="ARBA" id="ARBA00022737"/>
    </source>
</evidence>
<proteinExistence type="inferred from homology"/>
<dbReference type="SUPFAM" id="SSF56176">
    <property type="entry name" value="FAD-binding/transporter-associated domain-like"/>
    <property type="match status" value="1"/>
</dbReference>
<dbReference type="Proteomes" id="UP000572635">
    <property type="component" value="Unassembled WGS sequence"/>
</dbReference>
<dbReference type="PROSITE" id="PS51371">
    <property type="entry name" value="CBS"/>
    <property type="match status" value="2"/>
</dbReference>
<dbReference type="GO" id="GO:0005886">
    <property type="term" value="C:plasma membrane"/>
    <property type="evidence" value="ECO:0007669"/>
    <property type="project" value="UniProtKB-SubCell"/>
</dbReference>
<evidence type="ECO:0000256" key="8">
    <source>
        <dbReference type="ARBA" id="ARBA00023136"/>
    </source>
</evidence>
<evidence type="ECO:0000256" key="3">
    <source>
        <dbReference type="ARBA" id="ARBA00022475"/>
    </source>
</evidence>
<evidence type="ECO:0000256" key="4">
    <source>
        <dbReference type="ARBA" id="ARBA00022692"/>
    </source>
</evidence>
<dbReference type="PANTHER" id="PTHR22777">
    <property type="entry name" value="HEMOLYSIN-RELATED"/>
    <property type="match status" value="1"/>
</dbReference>
<dbReference type="Pfam" id="PF00571">
    <property type="entry name" value="CBS"/>
    <property type="match status" value="2"/>
</dbReference>
<dbReference type="PANTHER" id="PTHR22777:SF32">
    <property type="entry name" value="UPF0053 INNER MEMBRANE PROTEIN YFJD"/>
    <property type="match status" value="1"/>
</dbReference>
<dbReference type="Gene3D" id="3.30.465.10">
    <property type="match status" value="1"/>
</dbReference>
<protein>
    <submittedName>
        <fullName evidence="14">CBS domain containing-hemolysin-like protein</fullName>
    </submittedName>
</protein>
<evidence type="ECO:0000256" key="6">
    <source>
        <dbReference type="ARBA" id="ARBA00022989"/>
    </source>
</evidence>
<dbReference type="InterPro" id="IPR000644">
    <property type="entry name" value="CBS_dom"/>
</dbReference>
<dbReference type="InterPro" id="IPR036318">
    <property type="entry name" value="FAD-bd_PCMH-like_sf"/>
</dbReference>
<dbReference type="Gene3D" id="3.10.580.10">
    <property type="entry name" value="CBS-domain"/>
    <property type="match status" value="1"/>
</dbReference>
<dbReference type="InterPro" id="IPR005170">
    <property type="entry name" value="Transptr-assoc_dom"/>
</dbReference>
<dbReference type="Pfam" id="PF03471">
    <property type="entry name" value="CorC_HlyC"/>
    <property type="match status" value="1"/>
</dbReference>
<dbReference type="SMART" id="SM01091">
    <property type="entry name" value="CorC_HlyC"/>
    <property type="match status" value="1"/>
</dbReference>
<reference evidence="14 15" key="1">
    <citation type="submission" date="2020-08" db="EMBL/GenBank/DDBJ databases">
        <title>Sequencing the genomes of 1000 actinobacteria strains.</title>
        <authorList>
            <person name="Klenk H.-P."/>
        </authorList>
    </citation>
    <scope>NUCLEOTIDE SEQUENCE [LARGE SCALE GENOMIC DNA]</scope>
    <source>
        <strain evidence="14 15">DSM 44551</strain>
    </source>
</reference>
<feature type="transmembrane region" description="Helical" evidence="11">
    <location>
        <begin position="105"/>
        <end position="124"/>
    </location>
</feature>
<evidence type="ECO:0000259" key="12">
    <source>
        <dbReference type="PROSITE" id="PS51371"/>
    </source>
</evidence>
<keyword evidence="15" id="KW-1185">Reference proteome</keyword>
<comment type="caution">
    <text evidence="14">The sequence shown here is derived from an EMBL/GenBank/DDBJ whole genome shotgun (WGS) entry which is preliminary data.</text>
</comment>
<sequence length="454" mass="47622">MDPTHHSALAAGAALFPSLPAAVAGLAAAAVFGLLSAFLVAAEIAVTRVAAGGTGAAGGKEGPSRLQAVAADPTRFLNLVLMLRVAFEVAAVVAAAAGFAGLLGAGWPALLLTLVVMAPVDYVLMGVTPRILGRQFSVPIAGTAAALLAPVAVVLGPVAQGLVRLGRGLTPRNKGERSGPFSSEEELRRLVDLAERGHVIDAEEREMIHSVFKLDDTVVREVMVPRTDIVFIGGDESLDDCLSLALRSGFSRIPVTGEDEDDVIGIVYLKDAASLMQERWARGGGERGAMPAARDVMRPASYVPDSKPIDELLRDMQRQRIHVSVVIDEYGGTAGLVTIEDIVEEIVGEITDEYDDEIPPIERLGEDRARVTARLPLGELAELFGTEVDAPEVDTVGGLLAYALGRVPITGSKADYAGLRLTAENPAGRRNRTATILVERIGEAGGAGPDAPRD</sequence>
<dbReference type="InterPro" id="IPR046342">
    <property type="entry name" value="CBS_dom_sf"/>
</dbReference>
<dbReference type="PROSITE" id="PS51846">
    <property type="entry name" value="CNNM"/>
    <property type="match status" value="1"/>
</dbReference>
<keyword evidence="6 10" id="KW-1133">Transmembrane helix</keyword>
<evidence type="ECO:0000256" key="2">
    <source>
        <dbReference type="ARBA" id="ARBA00006337"/>
    </source>
</evidence>
<feature type="transmembrane region" description="Helical" evidence="11">
    <location>
        <begin position="136"/>
        <end position="159"/>
    </location>
</feature>
<dbReference type="Pfam" id="PF01595">
    <property type="entry name" value="CNNM"/>
    <property type="match status" value="1"/>
</dbReference>
<evidence type="ECO:0000259" key="13">
    <source>
        <dbReference type="PROSITE" id="PS51846"/>
    </source>
</evidence>
<comment type="similarity">
    <text evidence="2">Belongs to the UPF0053 family.</text>
</comment>
<organism evidence="14 15">
    <name type="scientific">Nocardiopsis composta</name>
    <dbReference type="NCBI Taxonomy" id="157465"/>
    <lineage>
        <taxon>Bacteria</taxon>
        <taxon>Bacillati</taxon>
        <taxon>Actinomycetota</taxon>
        <taxon>Actinomycetes</taxon>
        <taxon>Streptosporangiales</taxon>
        <taxon>Nocardiopsidaceae</taxon>
        <taxon>Nocardiopsis</taxon>
    </lineage>
</organism>
<dbReference type="FunFam" id="3.10.580.10:FF:000002">
    <property type="entry name" value="Magnesium/cobalt efflux protein CorC"/>
    <property type="match status" value="1"/>
</dbReference>
<feature type="domain" description="CBS" evidence="12">
    <location>
        <begin position="296"/>
        <end position="353"/>
    </location>
</feature>
<dbReference type="InterPro" id="IPR016169">
    <property type="entry name" value="FAD-bd_PCMH_sub2"/>
</dbReference>
<evidence type="ECO:0000256" key="9">
    <source>
        <dbReference type="PROSITE-ProRule" id="PRU00703"/>
    </source>
</evidence>
<dbReference type="SUPFAM" id="SSF54631">
    <property type="entry name" value="CBS-domain pair"/>
    <property type="match status" value="1"/>
</dbReference>
<keyword evidence="5" id="KW-0677">Repeat</keyword>
<dbReference type="EMBL" id="JACHDB010000001">
    <property type="protein sequence ID" value="MBB5432145.1"/>
    <property type="molecule type" value="Genomic_DNA"/>
</dbReference>
<dbReference type="AlphaFoldDB" id="A0A7W8VDK8"/>
<accession>A0A7W8VDK8</accession>
<feature type="domain" description="CNNM transmembrane" evidence="13">
    <location>
        <begin position="18"/>
        <end position="204"/>
    </location>
</feature>
<dbReference type="InterPro" id="IPR044751">
    <property type="entry name" value="Ion_transp-like_CBS"/>
</dbReference>
<evidence type="ECO:0000256" key="1">
    <source>
        <dbReference type="ARBA" id="ARBA00004651"/>
    </source>
</evidence>
<evidence type="ECO:0000256" key="10">
    <source>
        <dbReference type="PROSITE-ProRule" id="PRU01193"/>
    </source>
</evidence>
<keyword evidence="8 10" id="KW-0472">Membrane</keyword>
<feature type="transmembrane region" description="Helical" evidence="11">
    <location>
        <begin position="79"/>
        <end position="99"/>
    </location>
</feature>
<evidence type="ECO:0000313" key="15">
    <source>
        <dbReference type="Proteomes" id="UP000572635"/>
    </source>
</evidence>
<comment type="subcellular location">
    <subcellularLocation>
        <location evidence="1">Cell membrane</location>
        <topology evidence="1">Multi-pass membrane protein</topology>
    </subcellularLocation>
</comment>
<evidence type="ECO:0000256" key="11">
    <source>
        <dbReference type="SAM" id="Phobius"/>
    </source>
</evidence>
<keyword evidence="4 10" id="KW-0812">Transmembrane</keyword>